<evidence type="ECO:0000256" key="5">
    <source>
        <dbReference type="ARBA" id="ARBA00023237"/>
    </source>
</evidence>
<keyword evidence="9" id="KW-1185">Reference proteome</keyword>
<dbReference type="EMBL" id="QNQU01000007">
    <property type="protein sequence ID" value="RBQ07988.1"/>
    <property type="molecule type" value="Genomic_DNA"/>
</dbReference>
<evidence type="ECO:0000256" key="3">
    <source>
        <dbReference type="ARBA" id="ARBA00022729"/>
    </source>
</evidence>
<evidence type="ECO:0000256" key="1">
    <source>
        <dbReference type="ARBA" id="ARBA00004442"/>
    </source>
</evidence>
<dbReference type="Gene3D" id="1.25.40.390">
    <property type="match status" value="2"/>
</dbReference>
<name>A0A366L270_9SPHI</name>
<keyword evidence="4" id="KW-0472">Membrane</keyword>
<feature type="domain" description="RagB/SusD" evidence="6">
    <location>
        <begin position="508"/>
        <end position="608"/>
    </location>
</feature>
<sequence length="608" mass="67061">MLIGFTACKKTLTEEPKSVFDADKFFNTTDEANLATLGVYESMSNGNTLGFYSSILYENDNDIAQVRDLLTTDFRGIAHYVITAEAVYMQSTWQTYYEGVNRANLVIERIPQMTLYNDNTQRKTLNRYLGEAKFLRGFYYAELVRLFGGVPLKLTPTKDGDELRLPKNTTAEIYTQVIKDMTEAIDLLPDGKTADERISKMGAKGMLARVALFAGGYALQQNGQMERPANYKDYYAIAQKQTKDIMDAGLYSLNPSFEQFFRNQCQLKIDPFESMFEVAFYNLSGGTPNSSVIGQWNAPLSAAISTYGRTNSYVKTTPLFRNMYTSGDLRRDVSVATYQINATGQFLEYAAAADNNFSPGKWRREYQALPPKDLNNTDINYVVLRYADVLLMRAEAENELNEGPNAEAYNAINLVRKRAFPADVFGKKIINIKLGAQGTGYTTPPTVTITGGGGTGATATAIISATTNLATGAVTAGAVVGIKVTNFGSGYTSAPTITITGGAGTGATATAEITDTQIPAGLNKADFFTAVKNERALELCFEGLRKYDLMRWNILGSTLRATEAALKTYRANYPYIAGTNFKDGKNELYPIPQRERDYNPKLVQNPGY</sequence>
<protein>
    <submittedName>
        <fullName evidence="8">RagB/SusD family nutrient uptake outer membrane protein</fullName>
    </submittedName>
</protein>
<proteinExistence type="inferred from homology"/>
<dbReference type="InterPro" id="IPR033985">
    <property type="entry name" value="SusD-like_N"/>
</dbReference>
<dbReference type="InterPro" id="IPR011990">
    <property type="entry name" value="TPR-like_helical_dom_sf"/>
</dbReference>
<dbReference type="SUPFAM" id="SSF48452">
    <property type="entry name" value="TPR-like"/>
    <property type="match status" value="1"/>
</dbReference>
<accession>A0A366L270</accession>
<evidence type="ECO:0000256" key="2">
    <source>
        <dbReference type="ARBA" id="ARBA00006275"/>
    </source>
</evidence>
<evidence type="ECO:0000259" key="7">
    <source>
        <dbReference type="Pfam" id="PF14322"/>
    </source>
</evidence>
<evidence type="ECO:0000313" key="8">
    <source>
        <dbReference type="EMBL" id="RBQ07988.1"/>
    </source>
</evidence>
<evidence type="ECO:0000313" key="9">
    <source>
        <dbReference type="Proteomes" id="UP000252081"/>
    </source>
</evidence>
<dbReference type="Pfam" id="PF14322">
    <property type="entry name" value="SusD-like_3"/>
    <property type="match status" value="1"/>
</dbReference>
<comment type="subcellular location">
    <subcellularLocation>
        <location evidence="1">Cell outer membrane</location>
    </subcellularLocation>
</comment>
<evidence type="ECO:0000256" key="4">
    <source>
        <dbReference type="ARBA" id="ARBA00023136"/>
    </source>
</evidence>
<feature type="domain" description="RagB/SusD" evidence="6">
    <location>
        <begin position="348"/>
        <end position="420"/>
    </location>
</feature>
<dbReference type="Pfam" id="PF07980">
    <property type="entry name" value="SusD_RagB"/>
    <property type="match status" value="2"/>
</dbReference>
<comment type="similarity">
    <text evidence="2">Belongs to the SusD family.</text>
</comment>
<reference evidence="8 9" key="1">
    <citation type="submission" date="2018-07" db="EMBL/GenBank/DDBJ databases">
        <title>A draft genome of a endophytic bacteria, a new species of Pedobacter.</title>
        <authorList>
            <person name="Zhang Z.D."/>
            <person name="Chen Z.J."/>
        </authorList>
    </citation>
    <scope>NUCLEOTIDE SEQUENCE [LARGE SCALE GENOMIC DNA]</scope>
    <source>
        <strain evidence="8 9">RS10</strain>
    </source>
</reference>
<dbReference type="GO" id="GO:0009279">
    <property type="term" value="C:cell outer membrane"/>
    <property type="evidence" value="ECO:0007669"/>
    <property type="project" value="UniProtKB-SubCell"/>
</dbReference>
<gene>
    <name evidence="8" type="ORF">DRW42_10120</name>
</gene>
<comment type="caution">
    <text evidence="8">The sequence shown here is derived from an EMBL/GenBank/DDBJ whole genome shotgun (WGS) entry which is preliminary data.</text>
</comment>
<keyword evidence="5" id="KW-0998">Cell outer membrane</keyword>
<feature type="domain" description="SusD-like N-terminal" evidence="7">
    <location>
        <begin position="80"/>
        <end position="212"/>
    </location>
</feature>
<organism evidence="8 9">
    <name type="scientific">Pedobacter miscanthi</name>
    <dbReference type="NCBI Taxonomy" id="2259170"/>
    <lineage>
        <taxon>Bacteria</taxon>
        <taxon>Pseudomonadati</taxon>
        <taxon>Bacteroidota</taxon>
        <taxon>Sphingobacteriia</taxon>
        <taxon>Sphingobacteriales</taxon>
        <taxon>Sphingobacteriaceae</taxon>
        <taxon>Pedobacter</taxon>
    </lineage>
</organism>
<dbReference type="OrthoDB" id="5694214at2"/>
<dbReference type="Proteomes" id="UP000252081">
    <property type="component" value="Unassembled WGS sequence"/>
</dbReference>
<dbReference type="AlphaFoldDB" id="A0A366L270"/>
<evidence type="ECO:0000259" key="6">
    <source>
        <dbReference type="Pfam" id="PF07980"/>
    </source>
</evidence>
<keyword evidence="3" id="KW-0732">Signal</keyword>
<dbReference type="InterPro" id="IPR012944">
    <property type="entry name" value="SusD_RagB_dom"/>
</dbReference>